<dbReference type="PANTHER" id="PTHR24055">
    <property type="entry name" value="MITOGEN-ACTIVATED PROTEIN KINASE"/>
    <property type="match status" value="1"/>
</dbReference>
<feature type="domain" description="Protein kinase" evidence="9">
    <location>
        <begin position="1582"/>
        <end position="1906"/>
    </location>
</feature>
<dbReference type="Pfam" id="PF05198">
    <property type="entry name" value="IF3_N"/>
    <property type="match status" value="1"/>
</dbReference>
<evidence type="ECO:0000256" key="8">
    <source>
        <dbReference type="SAM" id="MobiDB-lite"/>
    </source>
</evidence>
<dbReference type="Gene3D" id="3.20.20.190">
    <property type="entry name" value="Phosphatidylinositol (PI) phosphodiesterase"/>
    <property type="match status" value="1"/>
</dbReference>
<feature type="compositionally biased region" description="Basic and acidic residues" evidence="8">
    <location>
        <begin position="1165"/>
        <end position="1178"/>
    </location>
</feature>
<feature type="compositionally biased region" description="Basic and acidic residues" evidence="8">
    <location>
        <begin position="1462"/>
        <end position="1480"/>
    </location>
</feature>
<dbReference type="InterPro" id="IPR019814">
    <property type="entry name" value="Translation_initiation_fac_3_N"/>
</dbReference>
<name>A0A7J6M775_PEROL</name>
<dbReference type="Gene3D" id="2.60.120.650">
    <property type="entry name" value="Cupin"/>
    <property type="match status" value="1"/>
</dbReference>
<dbReference type="SUPFAM" id="SSF56112">
    <property type="entry name" value="Protein kinase-like (PK-like)"/>
    <property type="match status" value="2"/>
</dbReference>
<dbReference type="InterPro" id="IPR050117">
    <property type="entry name" value="MAPK"/>
</dbReference>
<evidence type="ECO:0000256" key="7">
    <source>
        <dbReference type="SAM" id="Coils"/>
    </source>
</evidence>
<feature type="compositionally biased region" description="Basic and acidic residues" evidence="8">
    <location>
        <begin position="234"/>
        <end position="262"/>
    </location>
</feature>
<dbReference type="SUPFAM" id="SSF54364">
    <property type="entry name" value="Translation initiation factor IF3, N-terminal domain"/>
    <property type="match status" value="1"/>
</dbReference>
<dbReference type="GO" id="GO:0008081">
    <property type="term" value="F:phosphoric diester hydrolase activity"/>
    <property type="evidence" value="ECO:0007669"/>
    <property type="project" value="InterPro"/>
</dbReference>
<proteinExistence type="inferred from homology"/>
<keyword evidence="6" id="KW-0067">ATP-binding</keyword>
<gene>
    <name evidence="11" type="ORF">FOZ61_008282</name>
</gene>
<keyword evidence="2" id="KW-0723">Serine/threonine-protein kinase</keyword>
<evidence type="ECO:0000256" key="1">
    <source>
        <dbReference type="ARBA" id="ARBA00008511"/>
    </source>
</evidence>
<feature type="compositionally biased region" description="Basic and acidic residues" evidence="8">
    <location>
        <begin position="1225"/>
        <end position="1250"/>
    </location>
</feature>
<dbReference type="GO" id="GO:0005524">
    <property type="term" value="F:ATP binding"/>
    <property type="evidence" value="ECO:0007669"/>
    <property type="project" value="UniProtKB-KW"/>
</dbReference>
<dbReference type="InterPro" id="IPR041667">
    <property type="entry name" value="Cupin_8"/>
</dbReference>
<dbReference type="SUPFAM" id="SSF51695">
    <property type="entry name" value="PLC-like phosphodiesterases"/>
    <property type="match status" value="1"/>
</dbReference>
<feature type="compositionally biased region" description="Low complexity" evidence="8">
    <location>
        <begin position="1152"/>
        <end position="1163"/>
    </location>
</feature>
<sequence>MLNSRLRDSLLRTFPRRLCLNQRFFVTAESGFKGLLANDDILFPRVHVIGRDGGAIGVMDLEDAKAQAREANLDLVLVNANKQPPVCRIARRSDLEAQIVDKLKQKEILKEKQQTDLYSFDPSLKIKYMRYNCRIALPDFQRYVRYFRMTEKHRTEAVIMKGKAEEEEMRQMVVRIIAELKDIAKPVNLPLPAQSFEQPSVNVLIWPCTPEQAATFKIPKVAFAASDEMWNQQRAKEEAQRDPRNRRARQDPKMKDGKSARQRWIEQQERDAMGSIASAASPRVVFDNGSSTECAPKEVCIASIGESMQQAVRRRYPLGHAYFEESWGGEITLVEQLSSYGFWRKVQPEGLPVKVRMPELLSLPWTLEYLSERYGSEAIRTEVRNEDRLSDYCDREGVSCSDVIMSKSSSGMSTVAEAIGNMKEGEDVYIISQIPEDLTADLLVPSFIAGGYRDPLEGDNRSTLLTELGLWVSSNRSPSFTSSVIHYDMNDQLMCQISGWREWIFWDMRRDGDKIPMWSGHYHSPSEVVGSDDSPIEGEMVDVERWPQFAAARWFNTTLQSGECIFIPKHHALHYVRGFGEENIAYSLLFDTHGGEESLLVGARSAVLPLDDFEVLWPFPGDPVEDSFGEVTMGMPDWKVSLALPAVTMAVKATSEVAFTPRQLATITREFLRRRVGPASAVLADIAALVGKYEARLDAERWSAEEILTDLAPYWRDVIRLLEHDQSSQFGPVSVHQPSRSVLGGSLCASTTGPISCRPPLGPSVRGPTLAAGGSSSLPVQSVTRVAVGPYVKGSTGEVYELIEQLQSALFGGVYRARGLSTGKDYAVKVLHKRELARIQLEAKDNRNIEFCEMPLSEVTFASKMRENDHVLELLDHSEDDHCHYLASPLARGGDLLESLKEVSSATDGGFQERVVKSVVAEAAQGIAYLHRHGLALQDVSLENMLLFVEPESGNYTVKICDPGQATEFSTDSSGREKLIRFKGLVGKSFRPPELYSRRDYIATAVDSWCLGWSIFYLLTARSLFQTADPRSGDKDWVAFSSGHVDQLFRRKGARHLSQEAKELILELMQLDPRKRLSVGDALRHPWFADSPSPSRWPAPSHLVIEEREMVERVRARKAAAMAASNGGSVDAPANAETVEEATVEAVRERTGSTSSTTSGSRRASLREPRVETADNHGRTSGGSSRKSVREVSRVSRHRMDSRPRKRLSVSSVRSGSHVLASSPAERRPPRRSEAPRRLREDRGDEKELPTAKIVGYKSSANSPLYGSTPCFVSPRSPRLANAIAFNAYHTRLCRSPSPPPQRVPCSSVPNWTTVLDNMNARARSPSPRMPPSPMHRPTGHHQQSPAAVAAYSPDPVCRVQYRGTAVGQAPFFEGNAALRSRSPSFMSLQGSPLAQGWMSPMLGSRPAAEMAGTAFSHDELRGMIQLFESSESSGDNTTRGSVGPSNAAPNQKVSIKSAAQMRRDQQAREAAKEAKRDAIWDGDDFKKHSGVAMPEVSAGGDGDKIDPRPAPEYEILYRQELSANDMFLNLHDTDPSSDRCTDITVKIYLPNTQLKDISLDVLRERILLQAPKYRLSLPLPYAVDEERGNAKWDKLRGCLSVTLPMIRDVKWDLPLCCEYGGDSFKLKLKHAIDQPGVLGPSNTEEVGRTASRGRTVVVIPSPSTLDRDVYLVTEYVDTDLASTIKAGSLSPLHKTYVTWQLLRAIKYVHSAHVVHRDVKPQNILINAKCELRLCDFGLARYVLPLDFDPAIQPLPRGMSIEDVKSLDEEGDYLSMTDYVSSRWYRAPEQLLKAENYGKGVDIWACGCVTAEVLTGHPLFPGTSVLEQLWMILEFTGMPSMMILSNMKTTYGENLLQGLPQQYSTVHVPSIIPQGNVESLDLIDLMLQFNPDFRITAEEALEHPFLAAFHTPDGEFVYTEKDANDSEETSKLDDNLLVRVHDYRDAIYGGMLGHPRVVERLREALVARWVGKWSLLLAAASSQKESALASVGSEGQEESPSAMATDVIQKATTSFVYLEAPQYSLTIAPGCGGHGRLVLRVTSRNTDHAESVTELRDGDDKHRFLHFQFNESAVLEALSTDEDAPRVLGYTVISVDELQEFQLCCASNLTVRSLVNDKHRKVGTITFRFVNVSPLPAKLRSAFRPRRETRQGSTLRARTVSGKNVHEMTIIGHRGIGSDEMGSRIRENTLLAFQQAAKYGADAIEFDVFLTADRTPMVFHDLEINHSNSSKKIPITSLCEEGLRSLDEDNQERMLTGRERGESAVSCGGSATSSGSCSSGSGASTPTSSSGKTGLLEAGKRIRSLHDLAATFPSRGRVESEVSPLEAEGVRDSAAVQEKLPSLQAVLEGTPDDLGALIEIKYPTAAGIRKYPSRSCHDRGTVADVILRYIYDYGCPATRRYMFSSFDPEMCLALRQKQARFPIILNTWFGYEDVHDNTEVDFTDLRNRDPVAAAEFCSTNGIEGLCLEASWLHENYYFADYCRRAGLTLYTYGAENNKTSRVEMQMRHMGVAGCIVDNIGRFRGGADGEGAEMSLAEARKLWSSSHTAASSSGFSTASSSDAN</sequence>
<dbReference type="Proteomes" id="UP000570595">
    <property type="component" value="Unassembled WGS sequence"/>
</dbReference>
<dbReference type="Pfam" id="PF03009">
    <property type="entry name" value="GDPD"/>
    <property type="match status" value="1"/>
</dbReference>
<dbReference type="FunFam" id="1.10.510.10:FF:000624">
    <property type="entry name" value="Mitogen-activated protein kinase"/>
    <property type="match status" value="1"/>
</dbReference>
<dbReference type="PROSITE" id="PS00108">
    <property type="entry name" value="PROTEIN_KINASE_ST"/>
    <property type="match status" value="1"/>
</dbReference>
<dbReference type="GO" id="GO:0004674">
    <property type="term" value="F:protein serine/threonine kinase activity"/>
    <property type="evidence" value="ECO:0007669"/>
    <property type="project" value="UniProtKB-KW"/>
</dbReference>
<dbReference type="InterPro" id="IPR000719">
    <property type="entry name" value="Prot_kinase_dom"/>
</dbReference>
<feature type="domain" description="GP-PDE" evidence="10">
    <location>
        <begin position="2168"/>
        <end position="2526"/>
    </location>
</feature>
<dbReference type="InterPro" id="IPR030395">
    <property type="entry name" value="GP_PDE_dom"/>
</dbReference>
<dbReference type="GO" id="GO:0003743">
    <property type="term" value="F:translation initiation factor activity"/>
    <property type="evidence" value="ECO:0007669"/>
    <property type="project" value="InterPro"/>
</dbReference>
<evidence type="ECO:0000259" key="10">
    <source>
        <dbReference type="PROSITE" id="PS51704"/>
    </source>
</evidence>
<evidence type="ECO:0000313" key="11">
    <source>
        <dbReference type="EMBL" id="KAF4667422.1"/>
    </source>
</evidence>
<dbReference type="EMBL" id="JABAHT010000054">
    <property type="protein sequence ID" value="KAF4667422.1"/>
    <property type="molecule type" value="Genomic_DNA"/>
</dbReference>
<dbReference type="InterPro" id="IPR008271">
    <property type="entry name" value="Ser/Thr_kinase_AS"/>
</dbReference>
<dbReference type="Pfam" id="PF00069">
    <property type="entry name" value="Pkinase"/>
    <property type="match status" value="2"/>
</dbReference>
<comment type="caution">
    <text evidence="11">The sequence shown here is derived from an EMBL/GenBank/DDBJ whole genome shotgun (WGS) entry which is preliminary data.</text>
</comment>
<keyword evidence="4" id="KW-0547">Nucleotide-binding</keyword>
<dbReference type="PROSITE" id="PS51704">
    <property type="entry name" value="GP_PDE"/>
    <property type="match status" value="1"/>
</dbReference>
<dbReference type="SMART" id="SM00220">
    <property type="entry name" value="S_TKc"/>
    <property type="match status" value="2"/>
</dbReference>
<dbReference type="OrthoDB" id="439212at2759"/>
<dbReference type="Gene3D" id="3.10.20.80">
    <property type="entry name" value="Translation initiation factor 3 (IF-3), N-terminal domain"/>
    <property type="match status" value="1"/>
</dbReference>
<feature type="compositionally biased region" description="Polar residues" evidence="8">
    <location>
        <begin position="1431"/>
        <end position="1455"/>
    </location>
</feature>
<organism evidence="11 12">
    <name type="scientific">Perkinsus olseni</name>
    <name type="common">Perkinsus atlanticus</name>
    <dbReference type="NCBI Taxonomy" id="32597"/>
    <lineage>
        <taxon>Eukaryota</taxon>
        <taxon>Sar</taxon>
        <taxon>Alveolata</taxon>
        <taxon>Perkinsozoa</taxon>
        <taxon>Perkinsea</taxon>
        <taxon>Perkinsida</taxon>
        <taxon>Perkinsidae</taxon>
        <taxon>Perkinsus</taxon>
    </lineage>
</organism>
<comment type="similarity">
    <text evidence="1">Belongs to the PIH1 family.</text>
</comment>
<dbReference type="Pfam" id="PF13621">
    <property type="entry name" value="Cupin_8"/>
    <property type="match status" value="1"/>
</dbReference>
<dbReference type="GO" id="GO:0006629">
    <property type="term" value="P:lipid metabolic process"/>
    <property type="evidence" value="ECO:0007669"/>
    <property type="project" value="InterPro"/>
</dbReference>
<dbReference type="InterPro" id="IPR036787">
    <property type="entry name" value="T_IF-3_N_sf"/>
</dbReference>
<dbReference type="InterPro" id="IPR017946">
    <property type="entry name" value="PLC-like_Pdiesterase_TIM-brl"/>
</dbReference>
<protein>
    <submittedName>
        <fullName evidence="11">Uncharacterized protein</fullName>
    </submittedName>
</protein>
<feature type="region of interest" description="Disordered" evidence="8">
    <location>
        <begin position="229"/>
        <end position="262"/>
    </location>
</feature>
<keyword evidence="5" id="KW-0418">Kinase</keyword>
<evidence type="ECO:0000256" key="4">
    <source>
        <dbReference type="ARBA" id="ARBA00022741"/>
    </source>
</evidence>
<keyword evidence="7" id="KW-0175">Coiled coil</keyword>
<feature type="coiled-coil region" evidence="7">
    <location>
        <begin position="61"/>
        <end position="112"/>
    </location>
</feature>
<feature type="region of interest" description="Disordered" evidence="8">
    <location>
        <begin position="1323"/>
        <end position="1345"/>
    </location>
</feature>
<evidence type="ECO:0000256" key="5">
    <source>
        <dbReference type="ARBA" id="ARBA00022777"/>
    </source>
</evidence>
<feature type="region of interest" description="Disordered" evidence="8">
    <location>
        <begin position="2255"/>
        <end position="2294"/>
    </location>
</feature>
<evidence type="ECO:0000256" key="3">
    <source>
        <dbReference type="ARBA" id="ARBA00022679"/>
    </source>
</evidence>
<feature type="domain" description="Protein kinase" evidence="9">
    <location>
        <begin position="800"/>
        <end position="1088"/>
    </location>
</feature>
<evidence type="ECO:0000259" key="9">
    <source>
        <dbReference type="PROSITE" id="PS50011"/>
    </source>
</evidence>
<dbReference type="CDD" id="cd00298">
    <property type="entry name" value="ACD_sHsps_p23-like"/>
    <property type="match status" value="1"/>
</dbReference>
<evidence type="ECO:0000313" key="12">
    <source>
        <dbReference type="Proteomes" id="UP000570595"/>
    </source>
</evidence>
<keyword evidence="3" id="KW-0808">Transferase</keyword>
<dbReference type="PROSITE" id="PS50011">
    <property type="entry name" value="PROTEIN_KINASE_DOM"/>
    <property type="match status" value="2"/>
</dbReference>
<feature type="region of interest" description="Disordered" evidence="8">
    <location>
        <begin position="1431"/>
        <end position="1480"/>
    </location>
</feature>
<evidence type="ECO:0000256" key="2">
    <source>
        <dbReference type="ARBA" id="ARBA00022527"/>
    </source>
</evidence>
<dbReference type="SUPFAM" id="SSF51197">
    <property type="entry name" value="Clavaminate synthase-like"/>
    <property type="match status" value="1"/>
</dbReference>
<feature type="region of interest" description="Disordered" evidence="8">
    <location>
        <begin position="1123"/>
        <end position="1251"/>
    </location>
</feature>
<feature type="compositionally biased region" description="Low complexity" evidence="8">
    <location>
        <begin position="2263"/>
        <end position="2291"/>
    </location>
</feature>
<feature type="compositionally biased region" description="Basic and acidic residues" evidence="8">
    <location>
        <begin position="1188"/>
        <end position="1203"/>
    </location>
</feature>
<dbReference type="Gene3D" id="1.10.510.10">
    <property type="entry name" value="Transferase(Phosphotransferase) domain 1"/>
    <property type="match status" value="2"/>
</dbReference>
<reference evidence="11 12" key="1">
    <citation type="submission" date="2020-04" db="EMBL/GenBank/DDBJ databases">
        <title>Perkinsus olseni comparative genomics.</title>
        <authorList>
            <person name="Bogema D.R."/>
        </authorList>
    </citation>
    <scope>NUCLEOTIDE SEQUENCE [LARGE SCALE GENOMIC DNA]</scope>
    <source>
        <strain evidence="11">ATCC PRA-179</strain>
    </source>
</reference>
<dbReference type="InterPro" id="IPR011009">
    <property type="entry name" value="Kinase-like_dom_sf"/>
</dbReference>
<dbReference type="InterPro" id="IPR041442">
    <property type="entry name" value="PIH1D1/2/3_CS-like"/>
</dbReference>
<accession>A0A7J6M775</accession>
<evidence type="ECO:0000256" key="6">
    <source>
        <dbReference type="ARBA" id="ARBA00022840"/>
    </source>
</evidence>
<dbReference type="Pfam" id="PF18201">
    <property type="entry name" value="PIH1_CS"/>
    <property type="match status" value="1"/>
</dbReference>